<dbReference type="EMBL" id="CAJHNJ030000057">
    <property type="protein sequence ID" value="CAG9133141.1"/>
    <property type="molecule type" value="Genomic_DNA"/>
</dbReference>
<protein>
    <submittedName>
        <fullName evidence="1">(diamondback moth) hypothetical protein</fullName>
    </submittedName>
</protein>
<keyword evidence="2" id="KW-1185">Reference proteome</keyword>
<proteinExistence type="predicted"/>
<organism evidence="1 2">
    <name type="scientific">Plutella xylostella</name>
    <name type="common">Diamondback moth</name>
    <name type="synonym">Plutella maculipennis</name>
    <dbReference type="NCBI Taxonomy" id="51655"/>
    <lineage>
        <taxon>Eukaryota</taxon>
        <taxon>Metazoa</taxon>
        <taxon>Ecdysozoa</taxon>
        <taxon>Arthropoda</taxon>
        <taxon>Hexapoda</taxon>
        <taxon>Insecta</taxon>
        <taxon>Pterygota</taxon>
        <taxon>Neoptera</taxon>
        <taxon>Endopterygota</taxon>
        <taxon>Lepidoptera</taxon>
        <taxon>Glossata</taxon>
        <taxon>Ditrysia</taxon>
        <taxon>Yponomeutoidea</taxon>
        <taxon>Plutellidae</taxon>
        <taxon>Plutella</taxon>
    </lineage>
</organism>
<dbReference type="Proteomes" id="UP000653454">
    <property type="component" value="Unassembled WGS sequence"/>
</dbReference>
<evidence type="ECO:0000313" key="1">
    <source>
        <dbReference type="EMBL" id="CAG9133141.1"/>
    </source>
</evidence>
<sequence>MEEQLKALKARRDYAKVVNQTMSALTNLQVNVDDKDPFLLGILQRKLDTYSWRSYQLERKVENDPTVQDFISYLERRALALENTDHSETVTSGKRQPASIAKSKVTLATTTNSTMECLYCVAAA</sequence>
<comment type="caution">
    <text evidence="1">The sequence shown here is derived from an EMBL/GenBank/DDBJ whole genome shotgun (WGS) entry which is preliminary data.</text>
</comment>
<accession>A0A8S4G029</accession>
<name>A0A8S4G029_PLUXY</name>
<evidence type="ECO:0000313" key="2">
    <source>
        <dbReference type="Proteomes" id="UP000653454"/>
    </source>
</evidence>
<dbReference type="AlphaFoldDB" id="A0A8S4G029"/>
<reference evidence="1" key="1">
    <citation type="submission" date="2020-11" db="EMBL/GenBank/DDBJ databases">
        <authorList>
            <person name="Whiteford S."/>
        </authorList>
    </citation>
    <scope>NUCLEOTIDE SEQUENCE</scope>
</reference>
<gene>
    <name evidence="1" type="ORF">PLXY2_LOCUS11350</name>
</gene>